<evidence type="ECO:0000256" key="1">
    <source>
        <dbReference type="SAM" id="Coils"/>
    </source>
</evidence>
<evidence type="ECO:0000259" key="3">
    <source>
        <dbReference type="Pfam" id="PF13476"/>
    </source>
</evidence>
<feature type="region of interest" description="Disordered" evidence="2">
    <location>
        <begin position="174"/>
        <end position="204"/>
    </location>
</feature>
<reference evidence="4" key="1">
    <citation type="submission" date="2023-03" db="EMBL/GenBank/DDBJ databases">
        <title>Multiphase analysis and comparison of six strains from genera Psychromarinibacter, Lutimaribacter, and Maritimibacter, including a novel species: Psychromarinibacter sediminicola sp. nov.</title>
        <authorList>
            <person name="Wang Y.-H."/>
            <person name="Ye M.-Q."/>
            <person name="Du Z.-J."/>
        </authorList>
    </citation>
    <scope>NUCLEOTIDE SEQUENCE</scope>
    <source>
        <strain evidence="4">C21-152</strain>
    </source>
</reference>
<feature type="coiled-coil region" evidence="1">
    <location>
        <begin position="361"/>
        <end position="456"/>
    </location>
</feature>
<dbReference type="PANTHER" id="PTHR32114:SF2">
    <property type="entry name" value="ABC TRANSPORTER ABCH.3"/>
    <property type="match status" value="1"/>
</dbReference>
<dbReference type="SUPFAM" id="SSF52540">
    <property type="entry name" value="P-loop containing nucleoside triphosphate hydrolases"/>
    <property type="match status" value="1"/>
</dbReference>
<sequence length="589" mass="65986">MLKRLYLDNCFTHHDRTFDFSRGVTGIIGPNESGKSLIVEMIRYALFGSKALRGEAADYKKLHVELDFDVNGSSYSVVRKAAKATLTRDGADLASGTKPVNEAIQNALGYDLTVFDVANACNQGNVEALSDMTPSARKAMVDRTVGLDTLDSLISLAGTEGNALKREAEAVSRSLVEPVEPEQPEGYVSSEELEPKRQDAQARVGEQNQLRGFLAQAPEAPVEPEPCTVEQSLEDLEQVQEYRKTVERNLAKLRADLRGLEPEEYSSEELDALETQWDAVEAWKQKQKLLARGYHECPKCEHQWPVADLGDLENVAETEPPAISRQEITEHRRRLGNDEKIAGLKQAISEAEATLDELPDVTEQIKQVEAYQAALAAYQRQKEAYDQYNAQLAEKQARFEELEGSAEELEQLTAQLQLARDYERDLDRYKRDSSVYEQKMEEVADLQQRSEDFLKAREIIKELKVQVKTVLLPSLNKMASFLLGQMTGGERSMIEVSEDFEIMVDGQKINTLSGSGKAVANLSVRIALGQILTNKVFSVFLADEVDAAMDDDRAEYTAQALRRLTDQVSQVVLVTHKHTRAEEIIELRK</sequence>
<evidence type="ECO:0000313" key="4">
    <source>
        <dbReference type="EMBL" id="MDF0603318.1"/>
    </source>
</evidence>
<dbReference type="GO" id="GO:0016887">
    <property type="term" value="F:ATP hydrolysis activity"/>
    <property type="evidence" value="ECO:0007669"/>
    <property type="project" value="InterPro"/>
</dbReference>
<dbReference type="PANTHER" id="PTHR32114">
    <property type="entry name" value="ABC TRANSPORTER ABCH.3"/>
    <property type="match status" value="1"/>
</dbReference>
<dbReference type="Proteomes" id="UP001220964">
    <property type="component" value="Unassembled WGS sequence"/>
</dbReference>
<dbReference type="AlphaFoldDB" id="A0AAE3NS72"/>
<accession>A0AAE3NS72</accession>
<dbReference type="Pfam" id="PF13476">
    <property type="entry name" value="AAA_23"/>
    <property type="match status" value="1"/>
</dbReference>
<gene>
    <name evidence="4" type="ORF">P1J78_21530</name>
</gene>
<evidence type="ECO:0000313" key="5">
    <source>
        <dbReference type="Proteomes" id="UP001220964"/>
    </source>
</evidence>
<dbReference type="Gene3D" id="3.40.50.300">
    <property type="entry name" value="P-loop containing nucleotide triphosphate hydrolases"/>
    <property type="match status" value="2"/>
</dbReference>
<evidence type="ECO:0000256" key="2">
    <source>
        <dbReference type="SAM" id="MobiDB-lite"/>
    </source>
</evidence>
<dbReference type="GO" id="GO:0006302">
    <property type="term" value="P:double-strand break repair"/>
    <property type="evidence" value="ECO:0007669"/>
    <property type="project" value="InterPro"/>
</dbReference>
<keyword evidence="5" id="KW-1185">Reference proteome</keyword>
<keyword evidence="1" id="KW-0175">Coiled coil</keyword>
<dbReference type="InterPro" id="IPR038729">
    <property type="entry name" value="Rad50/SbcC_AAA"/>
</dbReference>
<feature type="domain" description="Rad50/SbcC-type AAA" evidence="3">
    <location>
        <begin position="4"/>
        <end position="330"/>
    </location>
</feature>
<dbReference type="InterPro" id="IPR027417">
    <property type="entry name" value="P-loop_NTPase"/>
</dbReference>
<dbReference type="RefSeq" id="WP_275569441.1">
    <property type="nucleotide sequence ID" value="NZ_JARGYC010000087.1"/>
</dbReference>
<proteinExistence type="predicted"/>
<feature type="coiled-coil region" evidence="1">
    <location>
        <begin position="229"/>
        <end position="256"/>
    </location>
</feature>
<name>A0AAE3NS72_9RHOB</name>
<organism evidence="4 5">
    <name type="scientific">Psychromarinibacter sediminicola</name>
    <dbReference type="NCBI Taxonomy" id="3033385"/>
    <lineage>
        <taxon>Bacteria</taxon>
        <taxon>Pseudomonadati</taxon>
        <taxon>Pseudomonadota</taxon>
        <taxon>Alphaproteobacteria</taxon>
        <taxon>Rhodobacterales</taxon>
        <taxon>Paracoccaceae</taxon>
        <taxon>Psychromarinibacter</taxon>
    </lineage>
</organism>
<comment type="caution">
    <text evidence="4">The sequence shown here is derived from an EMBL/GenBank/DDBJ whole genome shotgun (WGS) entry which is preliminary data.</text>
</comment>
<protein>
    <submittedName>
        <fullName evidence="4">AAA family ATPase</fullName>
    </submittedName>
</protein>
<dbReference type="EMBL" id="JARGYC010000087">
    <property type="protein sequence ID" value="MDF0603318.1"/>
    <property type="molecule type" value="Genomic_DNA"/>
</dbReference>